<evidence type="ECO:0000313" key="5">
    <source>
        <dbReference type="Proteomes" id="UP000031521"/>
    </source>
</evidence>
<dbReference type="EMBL" id="CP004393">
    <property type="protein sequence ID" value="AJE44953.1"/>
    <property type="molecule type" value="Genomic_DNA"/>
</dbReference>
<dbReference type="InterPro" id="IPR001789">
    <property type="entry name" value="Sig_transdc_resp-reg_receiver"/>
</dbReference>
<dbReference type="Pfam" id="PF00072">
    <property type="entry name" value="Response_reg"/>
    <property type="match status" value="1"/>
</dbReference>
<dbReference type="Gene3D" id="3.60.40.10">
    <property type="entry name" value="PPM-type phosphatase domain"/>
    <property type="match status" value="1"/>
</dbReference>
<dbReference type="Gene3D" id="3.40.50.2300">
    <property type="match status" value="1"/>
</dbReference>
<keyword evidence="2" id="KW-0597">Phosphoprotein</keyword>
<evidence type="ECO:0000256" key="2">
    <source>
        <dbReference type="PROSITE-ProRule" id="PRU00169"/>
    </source>
</evidence>
<dbReference type="HOGENOM" id="CLU_000445_43_7_5"/>
<dbReference type="OrthoDB" id="9811749at2"/>
<dbReference type="Proteomes" id="UP000031521">
    <property type="component" value="Chromosome"/>
</dbReference>
<dbReference type="PANTHER" id="PTHR43156">
    <property type="entry name" value="STAGE II SPORULATION PROTEIN E-RELATED"/>
    <property type="match status" value="1"/>
</dbReference>
<dbReference type="InterPro" id="IPR011006">
    <property type="entry name" value="CheY-like_superfamily"/>
</dbReference>
<evidence type="ECO:0000313" key="4">
    <source>
        <dbReference type="EMBL" id="AJE44953.1"/>
    </source>
</evidence>
<dbReference type="GO" id="GO:0016791">
    <property type="term" value="F:phosphatase activity"/>
    <property type="evidence" value="ECO:0007669"/>
    <property type="project" value="TreeGrafter"/>
</dbReference>
<keyword evidence="1" id="KW-0378">Hydrolase</keyword>
<name>A0A0B5DMV5_9RHOB</name>
<sequence length="426" mass="46926">MAIAQEKVAYIQAVPERGVVNTVLVVDDSRAQRRILSSYLGRWGYVVREAGSGAEALELCQREPIDLVVSDWMMPGMSGLDFCRAFRALEREHYGYFILLTSKSEKAEIAQGLDTGADDFLTKPVAGDELLARIRAGERILRMERELTEKNRLVSSTLKEISELYDSLDRDLIEARKLQQSLVRERAHDFGAAQVALLLRPSGHVGGDLVGFFPINADQFGVFALDVSGHGIASALMTARLAAYLTGSTPEQNLALRRVPGGGYAPEAPSRVAARLNRLMLEEMETDLYFTMILGYFDLRSAEFVMVQCGHPHPLVQRAGGEVTYFGEGGLPVGLIPGAQYADMRISLRDGDRILICSDGITECPDGADGMLGETGVAELVAKLSGERGSAFFDTFLWDLNDVNRDRDFPDDISAVLLEFDRHKTR</sequence>
<keyword evidence="5" id="KW-1185">Reference proteome</keyword>
<dbReference type="InterPro" id="IPR036457">
    <property type="entry name" value="PPM-type-like_dom_sf"/>
</dbReference>
<dbReference type="InterPro" id="IPR052016">
    <property type="entry name" value="Bact_Sigma-Reg"/>
</dbReference>
<feature type="domain" description="Response regulatory" evidence="3">
    <location>
        <begin position="22"/>
        <end position="138"/>
    </location>
</feature>
<dbReference type="SUPFAM" id="SSF81606">
    <property type="entry name" value="PP2C-like"/>
    <property type="match status" value="1"/>
</dbReference>
<dbReference type="SUPFAM" id="SSF52172">
    <property type="entry name" value="CheY-like"/>
    <property type="match status" value="1"/>
</dbReference>
<dbReference type="SMART" id="SM00448">
    <property type="entry name" value="REC"/>
    <property type="match status" value="1"/>
</dbReference>
<reference evidence="4 5" key="1">
    <citation type="journal article" date="2014" name="Int. J. Syst. Evol. Microbiol.">
        <title>Celeribacter indicus sp. nov., a polycyclic aromatic hydrocarbon-degrading bacterium from deep-sea sediment and reclassification of Huaishuia halophila as Celeribacter halophilus comb. nov.</title>
        <authorList>
            <person name="Lai Q."/>
            <person name="Cao J."/>
            <person name="Yuan J."/>
            <person name="Li F."/>
            <person name="Shao Z."/>
        </authorList>
    </citation>
    <scope>NUCLEOTIDE SEQUENCE [LARGE SCALE GENOMIC DNA]</scope>
    <source>
        <strain evidence="4">P73</strain>
    </source>
</reference>
<gene>
    <name evidence="4" type="ORF">P73_0238</name>
</gene>
<dbReference type="AlphaFoldDB" id="A0A0B5DMV5"/>
<dbReference type="PROSITE" id="PS50110">
    <property type="entry name" value="RESPONSE_REGULATORY"/>
    <property type="match status" value="1"/>
</dbReference>
<organism evidence="4 5">
    <name type="scientific">Celeribacter indicus</name>
    <dbReference type="NCBI Taxonomy" id="1208324"/>
    <lineage>
        <taxon>Bacteria</taxon>
        <taxon>Pseudomonadati</taxon>
        <taxon>Pseudomonadota</taxon>
        <taxon>Alphaproteobacteria</taxon>
        <taxon>Rhodobacterales</taxon>
        <taxon>Roseobacteraceae</taxon>
        <taxon>Celeribacter</taxon>
    </lineage>
</organism>
<dbReference type="PANTHER" id="PTHR43156:SF2">
    <property type="entry name" value="STAGE II SPORULATION PROTEIN E"/>
    <property type="match status" value="1"/>
</dbReference>
<evidence type="ECO:0000259" key="3">
    <source>
        <dbReference type="PROSITE" id="PS50110"/>
    </source>
</evidence>
<accession>A0A0B5DMV5</accession>
<dbReference type="InterPro" id="IPR001932">
    <property type="entry name" value="PPM-type_phosphatase-like_dom"/>
</dbReference>
<dbReference type="GO" id="GO:0000160">
    <property type="term" value="P:phosphorelay signal transduction system"/>
    <property type="evidence" value="ECO:0007669"/>
    <property type="project" value="InterPro"/>
</dbReference>
<dbReference type="Pfam" id="PF07228">
    <property type="entry name" value="SpoIIE"/>
    <property type="match status" value="1"/>
</dbReference>
<dbReference type="CDD" id="cd17574">
    <property type="entry name" value="REC_OmpR"/>
    <property type="match status" value="1"/>
</dbReference>
<proteinExistence type="predicted"/>
<protein>
    <submittedName>
        <fullName evidence="4">Response regulator receiver domain/protein phosphatase 2C domain-containing protein</fullName>
    </submittedName>
</protein>
<dbReference type="STRING" id="1208324.P73_0238"/>
<feature type="modified residue" description="4-aspartylphosphate" evidence="2">
    <location>
        <position position="71"/>
    </location>
</feature>
<evidence type="ECO:0000256" key="1">
    <source>
        <dbReference type="ARBA" id="ARBA00022801"/>
    </source>
</evidence>
<dbReference type="SMART" id="SM00331">
    <property type="entry name" value="PP2C_SIG"/>
    <property type="match status" value="1"/>
</dbReference>
<dbReference type="KEGG" id="cid:P73_0238"/>